<dbReference type="InterPro" id="IPR000845">
    <property type="entry name" value="Nucleoside_phosphorylase_d"/>
</dbReference>
<protein>
    <submittedName>
        <fullName evidence="2">Nucleoside phosphorylase domain-containing protein</fullName>
    </submittedName>
</protein>
<dbReference type="PANTHER" id="PTHR46082:SF6">
    <property type="entry name" value="AAA+ ATPASE DOMAIN-CONTAINING PROTEIN-RELATED"/>
    <property type="match status" value="1"/>
</dbReference>
<dbReference type="Gene3D" id="3.40.50.1580">
    <property type="entry name" value="Nucleoside phosphorylase domain"/>
    <property type="match status" value="2"/>
</dbReference>
<name>A0ABR4LHW8_9EURO</name>
<sequence>MAVSSLPIGRDQFNIAVICALGSESNAVEGIFDEVWPRPTGLGKSNNDPNTYTLGRIGYWNVVLAYLPHKGKVSSASTSAMLLASFPQIELVIVVGVCGGVPHPQSHRDDEIILGDVIISTEVVQFDFGRLHEGGFEQKRTVADSLGRAPSELRTFIKYLSGYIGRNRLREDTGAYLMELLEKPGFHSSRYPGVEADRLFPVNYRHVHRAAGTCGGVCSEAEGRVCETAIGASCRELGCDEGKLLRRPRLRRLLEADDPKLGLCEGIISPDLRILFGPIASGDQVIRSATHRDRIAESHGVIAFEMEGAGVWDNRSTVVIKSVSDYADSHKDKDWQPYSAAVAAACMKAFLKQFADVDPNAKLEPPRRQTFEIEAASSKAHLTRLLALFAIFLLPMSSMLLVWAGRWETPETPPLEPVNRGLDTTRPIFGILGKTGVGKSSFIDLLGGRNRSGYPPEVCHGLESCMTVYLLLGFAL</sequence>
<dbReference type="PANTHER" id="PTHR46082">
    <property type="entry name" value="ATP/GTP-BINDING PROTEIN-RELATED"/>
    <property type="match status" value="1"/>
</dbReference>
<dbReference type="InterPro" id="IPR053137">
    <property type="entry name" value="NLR-like"/>
</dbReference>
<comment type="caution">
    <text evidence="2">The sequence shown here is derived from an EMBL/GenBank/DDBJ whole genome shotgun (WGS) entry which is preliminary data.</text>
</comment>
<gene>
    <name evidence="2" type="ORF">BJX67DRAFT_228752</name>
</gene>
<dbReference type="Pfam" id="PF01048">
    <property type="entry name" value="PNP_UDP_1"/>
    <property type="match status" value="1"/>
</dbReference>
<dbReference type="GeneID" id="98140956"/>
<organism evidence="2 3">
    <name type="scientific">Aspergillus lucknowensis</name>
    <dbReference type="NCBI Taxonomy" id="176173"/>
    <lineage>
        <taxon>Eukaryota</taxon>
        <taxon>Fungi</taxon>
        <taxon>Dikarya</taxon>
        <taxon>Ascomycota</taxon>
        <taxon>Pezizomycotina</taxon>
        <taxon>Eurotiomycetes</taxon>
        <taxon>Eurotiomycetidae</taxon>
        <taxon>Eurotiales</taxon>
        <taxon>Aspergillaceae</taxon>
        <taxon>Aspergillus</taxon>
        <taxon>Aspergillus subgen. Nidulantes</taxon>
    </lineage>
</organism>
<dbReference type="Proteomes" id="UP001610432">
    <property type="component" value="Unassembled WGS sequence"/>
</dbReference>
<dbReference type="EMBL" id="JBFXLQ010000044">
    <property type="protein sequence ID" value="KAL2864110.1"/>
    <property type="molecule type" value="Genomic_DNA"/>
</dbReference>
<accession>A0ABR4LHW8</accession>
<feature type="domain" description="Nucleoside phosphorylase" evidence="1">
    <location>
        <begin position="15"/>
        <end position="138"/>
    </location>
</feature>
<dbReference type="InterPro" id="IPR035994">
    <property type="entry name" value="Nucleoside_phosphorylase_sf"/>
</dbReference>
<reference evidence="2 3" key="1">
    <citation type="submission" date="2024-07" db="EMBL/GenBank/DDBJ databases">
        <title>Section-level genome sequencing and comparative genomics of Aspergillus sections Usti and Cavernicolus.</title>
        <authorList>
            <consortium name="Lawrence Berkeley National Laboratory"/>
            <person name="Nybo J.L."/>
            <person name="Vesth T.C."/>
            <person name="Theobald S."/>
            <person name="Frisvad J.C."/>
            <person name="Larsen T.O."/>
            <person name="Kjaerboelling I."/>
            <person name="Rothschild-Mancinelli K."/>
            <person name="Lyhne E.K."/>
            <person name="Kogle M.E."/>
            <person name="Barry K."/>
            <person name="Clum A."/>
            <person name="Na H."/>
            <person name="Ledsgaard L."/>
            <person name="Lin J."/>
            <person name="Lipzen A."/>
            <person name="Kuo A."/>
            <person name="Riley R."/>
            <person name="Mondo S."/>
            <person name="Labutti K."/>
            <person name="Haridas S."/>
            <person name="Pangalinan J."/>
            <person name="Salamov A.A."/>
            <person name="Simmons B.A."/>
            <person name="Magnuson J.K."/>
            <person name="Chen J."/>
            <person name="Drula E."/>
            <person name="Henrissat B."/>
            <person name="Wiebenga A."/>
            <person name="Lubbers R.J."/>
            <person name="Gomes A.C."/>
            <person name="Macurrencykelacurrency M.R."/>
            <person name="Stajich J."/>
            <person name="Grigoriev I.V."/>
            <person name="Mortensen U.H."/>
            <person name="De Vries R.P."/>
            <person name="Baker S.E."/>
            <person name="Andersen M.R."/>
        </authorList>
    </citation>
    <scope>NUCLEOTIDE SEQUENCE [LARGE SCALE GENOMIC DNA]</scope>
    <source>
        <strain evidence="2 3">CBS 449.75</strain>
    </source>
</reference>
<dbReference type="SUPFAM" id="SSF53167">
    <property type="entry name" value="Purine and uridine phosphorylases"/>
    <property type="match status" value="1"/>
</dbReference>
<evidence type="ECO:0000313" key="2">
    <source>
        <dbReference type="EMBL" id="KAL2864110.1"/>
    </source>
</evidence>
<evidence type="ECO:0000313" key="3">
    <source>
        <dbReference type="Proteomes" id="UP001610432"/>
    </source>
</evidence>
<dbReference type="RefSeq" id="XP_070883089.1">
    <property type="nucleotide sequence ID" value="XM_071025884.1"/>
</dbReference>
<proteinExistence type="predicted"/>
<keyword evidence="3" id="KW-1185">Reference proteome</keyword>
<evidence type="ECO:0000259" key="1">
    <source>
        <dbReference type="Pfam" id="PF01048"/>
    </source>
</evidence>